<dbReference type="Proteomes" id="UP000077684">
    <property type="component" value="Unassembled WGS sequence"/>
</dbReference>
<gene>
    <name evidence="2" type="ORF">A4X06_0g5712</name>
</gene>
<evidence type="ECO:0000256" key="1">
    <source>
        <dbReference type="SAM" id="MobiDB-lite"/>
    </source>
</evidence>
<organism evidence="2 3">
    <name type="scientific">Tilletia controversa</name>
    <name type="common">dwarf bunt fungus</name>
    <dbReference type="NCBI Taxonomy" id="13291"/>
    <lineage>
        <taxon>Eukaryota</taxon>
        <taxon>Fungi</taxon>
        <taxon>Dikarya</taxon>
        <taxon>Basidiomycota</taxon>
        <taxon>Ustilaginomycotina</taxon>
        <taxon>Exobasidiomycetes</taxon>
        <taxon>Tilletiales</taxon>
        <taxon>Tilletiaceae</taxon>
        <taxon>Tilletia</taxon>
    </lineage>
</organism>
<evidence type="ECO:0000313" key="3">
    <source>
        <dbReference type="Proteomes" id="UP000077684"/>
    </source>
</evidence>
<sequence length="103" mass="11583">MSDNKITSVETMRKAPVEPGIPPNDDADDAVKADWELRNDRAFGVIALSCTKRIRNGLHKITTAKTVLEHLRTEFVSKSLPAILEAERQYENLLKKPTSPIRN</sequence>
<reference evidence="2" key="1">
    <citation type="submission" date="2016-04" db="EMBL/GenBank/DDBJ databases">
        <authorList>
            <person name="Nguyen H.D."/>
            <person name="Samba Siva P."/>
            <person name="Cullis J."/>
            <person name="Levesque C.A."/>
            <person name="Hambleton S."/>
        </authorList>
    </citation>
    <scope>NUCLEOTIDE SEQUENCE</scope>
    <source>
        <strain evidence="2">DAOMC 236426</strain>
    </source>
</reference>
<comment type="caution">
    <text evidence="2">The sequence shown here is derived from an EMBL/GenBank/DDBJ whole genome shotgun (WGS) entry which is preliminary data.</text>
</comment>
<keyword evidence="3" id="KW-1185">Reference proteome</keyword>
<feature type="region of interest" description="Disordered" evidence="1">
    <location>
        <begin position="1"/>
        <end position="29"/>
    </location>
</feature>
<protein>
    <submittedName>
        <fullName evidence="2">Uncharacterized protein</fullName>
    </submittedName>
</protein>
<dbReference type="EMBL" id="LWDE02000739">
    <property type="protein sequence ID" value="KAE8245372.1"/>
    <property type="molecule type" value="Genomic_DNA"/>
</dbReference>
<proteinExistence type="predicted"/>
<feature type="compositionally biased region" description="Polar residues" evidence="1">
    <location>
        <begin position="1"/>
        <end position="10"/>
    </location>
</feature>
<dbReference type="AlphaFoldDB" id="A0A8X7SVL5"/>
<evidence type="ECO:0000313" key="2">
    <source>
        <dbReference type="EMBL" id="KAE8245372.1"/>
    </source>
</evidence>
<name>A0A8X7SVL5_9BASI</name>
<reference evidence="2" key="2">
    <citation type="journal article" date="2019" name="IMA Fungus">
        <title>Genome sequencing and comparison of five Tilletia species to identify candidate genes for the detection of regulated species infecting wheat.</title>
        <authorList>
            <person name="Nguyen H.D.T."/>
            <person name="Sultana T."/>
            <person name="Kesanakurti P."/>
            <person name="Hambleton S."/>
        </authorList>
    </citation>
    <scope>NUCLEOTIDE SEQUENCE</scope>
    <source>
        <strain evidence="2">DAOMC 236426</strain>
    </source>
</reference>
<accession>A0A8X7SVL5</accession>